<keyword evidence="5" id="KW-1279">T cell receptor</keyword>
<dbReference type="PROSITE" id="PS50835">
    <property type="entry name" value="IG_LIKE"/>
    <property type="match status" value="1"/>
</dbReference>
<dbReference type="InterPro" id="IPR013783">
    <property type="entry name" value="Ig-like_fold"/>
</dbReference>
<feature type="chain" id="PRO_5025330042" evidence="6">
    <location>
        <begin position="19"/>
        <end position="151"/>
    </location>
</feature>
<keyword evidence="1 6" id="KW-0732">Signal</keyword>
<name>A0A671Q1R2_9TELE</name>
<dbReference type="Proteomes" id="UP000472260">
    <property type="component" value="Unassembled WGS sequence"/>
</dbReference>
<dbReference type="GO" id="GO:0042101">
    <property type="term" value="C:T cell receptor complex"/>
    <property type="evidence" value="ECO:0007669"/>
    <property type="project" value="UniProtKB-KW"/>
</dbReference>
<dbReference type="SMART" id="SM00409">
    <property type="entry name" value="IG"/>
    <property type="match status" value="1"/>
</dbReference>
<keyword evidence="4" id="KW-0393">Immunoglobulin domain</keyword>
<dbReference type="InterPro" id="IPR036179">
    <property type="entry name" value="Ig-like_dom_sf"/>
</dbReference>
<sequence>MMLLCCLLVFSITEYTFAQSIRPLQNDIHVTEKKPVMLSCKYEGSANSLHWYRQYPGSKPEFVLLVMEASTKHVTYADPRIPGMDGKMSMKDKQVDLEISSAEVSDSALYYCALQPTVTGNTSTLYKNLYEVKKQLNLHSFVIASCLLIVD</sequence>
<evidence type="ECO:0000256" key="5">
    <source>
        <dbReference type="ARBA" id="ARBA00043266"/>
    </source>
</evidence>
<evidence type="ECO:0000256" key="6">
    <source>
        <dbReference type="SAM" id="SignalP"/>
    </source>
</evidence>
<evidence type="ECO:0000256" key="3">
    <source>
        <dbReference type="ARBA" id="ARBA00023170"/>
    </source>
</evidence>
<evidence type="ECO:0000259" key="7">
    <source>
        <dbReference type="PROSITE" id="PS50835"/>
    </source>
</evidence>
<evidence type="ECO:0000256" key="4">
    <source>
        <dbReference type="ARBA" id="ARBA00023319"/>
    </source>
</evidence>
<evidence type="ECO:0000256" key="1">
    <source>
        <dbReference type="ARBA" id="ARBA00022729"/>
    </source>
</evidence>
<reference evidence="8" key="2">
    <citation type="submission" date="2025-09" db="UniProtKB">
        <authorList>
            <consortium name="Ensembl"/>
        </authorList>
    </citation>
    <scope>IDENTIFICATION</scope>
</reference>
<evidence type="ECO:0000313" key="9">
    <source>
        <dbReference type="Proteomes" id="UP000472260"/>
    </source>
</evidence>
<organism evidence="8 9">
    <name type="scientific">Sinocyclocheilus anshuiensis</name>
    <dbReference type="NCBI Taxonomy" id="1608454"/>
    <lineage>
        <taxon>Eukaryota</taxon>
        <taxon>Metazoa</taxon>
        <taxon>Chordata</taxon>
        <taxon>Craniata</taxon>
        <taxon>Vertebrata</taxon>
        <taxon>Euteleostomi</taxon>
        <taxon>Actinopterygii</taxon>
        <taxon>Neopterygii</taxon>
        <taxon>Teleostei</taxon>
        <taxon>Ostariophysi</taxon>
        <taxon>Cypriniformes</taxon>
        <taxon>Cyprinidae</taxon>
        <taxon>Cyprininae</taxon>
        <taxon>Sinocyclocheilus</taxon>
    </lineage>
</organism>
<dbReference type="InterPro" id="IPR003599">
    <property type="entry name" value="Ig_sub"/>
</dbReference>
<protein>
    <submittedName>
        <fullName evidence="8">T-cell receptor alpha/delta variable 10.0.4</fullName>
    </submittedName>
</protein>
<reference evidence="8" key="1">
    <citation type="submission" date="2025-08" db="UniProtKB">
        <authorList>
            <consortium name="Ensembl"/>
        </authorList>
    </citation>
    <scope>IDENTIFICATION</scope>
</reference>
<dbReference type="PANTHER" id="PTHR19367:SF18">
    <property type="entry name" value="T CELL RECEPTOR ALPHA VARIABLE 16"/>
    <property type="match status" value="1"/>
</dbReference>
<evidence type="ECO:0000256" key="2">
    <source>
        <dbReference type="ARBA" id="ARBA00023130"/>
    </source>
</evidence>
<proteinExistence type="predicted"/>
<dbReference type="PANTHER" id="PTHR19367">
    <property type="entry name" value="T-CELL RECEPTOR ALPHA CHAIN V REGION"/>
    <property type="match status" value="1"/>
</dbReference>
<feature type="domain" description="Ig-like" evidence="7">
    <location>
        <begin position="23"/>
        <end position="123"/>
    </location>
</feature>
<dbReference type="SMART" id="SM00406">
    <property type="entry name" value="IGv"/>
    <property type="match status" value="1"/>
</dbReference>
<dbReference type="InterPro" id="IPR013106">
    <property type="entry name" value="Ig_V-set"/>
</dbReference>
<dbReference type="InterPro" id="IPR051287">
    <property type="entry name" value="TCR_variable_region"/>
</dbReference>
<accession>A0A671Q1R2</accession>
<evidence type="ECO:0000313" key="8">
    <source>
        <dbReference type="Ensembl" id="ENSSANP00000065482.1"/>
    </source>
</evidence>
<dbReference type="Pfam" id="PF07686">
    <property type="entry name" value="V-set"/>
    <property type="match status" value="1"/>
</dbReference>
<keyword evidence="3" id="KW-0675">Receptor</keyword>
<keyword evidence="2" id="KW-1064">Adaptive immunity</keyword>
<dbReference type="SUPFAM" id="SSF48726">
    <property type="entry name" value="Immunoglobulin"/>
    <property type="match status" value="1"/>
</dbReference>
<keyword evidence="9" id="KW-1185">Reference proteome</keyword>
<dbReference type="AlphaFoldDB" id="A0A671Q1R2"/>
<keyword evidence="5" id="KW-0391">Immunity</keyword>
<feature type="signal peptide" evidence="6">
    <location>
        <begin position="1"/>
        <end position="18"/>
    </location>
</feature>
<dbReference type="Gene3D" id="2.60.40.10">
    <property type="entry name" value="Immunoglobulins"/>
    <property type="match status" value="1"/>
</dbReference>
<dbReference type="Ensembl" id="ENSSANT00000069612.1">
    <property type="protein sequence ID" value="ENSSANP00000065482.1"/>
    <property type="gene ID" value="ENSSANG00000032639.1"/>
</dbReference>
<dbReference type="GO" id="GO:0002250">
    <property type="term" value="P:adaptive immune response"/>
    <property type="evidence" value="ECO:0007669"/>
    <property type="project" value="UniProtKB-KW"/>
</dbReference>
<dbReference type="InterPro" id="IPR007110">
    <property type="entry name" value="Ig-like_dom"/>
</dbReference>